<organism evidence="8 9">
    <name type="scientific">Elizabethkingia anophelis</name>
    <dbReference type="NCBI Taxonomy" id="1117645"/>
    <lineage>
        <taxon>Bacteria</taxon>
        <taxon>Pseudomonadati</taxon>
        <taxon>Bacteroidota</taxon>
        <taxon>Flavobacteriia</taxon>
        <taxon>Flavobacteriales</taxon>
        <taxon>Weeksellaceae</taxon>
        <taxon>Elizabethkingia</taxon>
    </lineage>
</organism>
<keyword evidence="6 7" id="KW-0472">Membrane</keyword>
<feature type="transmembrane region" description="Helical" evidence="7">
    <location>
        <begin position="79"/>
        <end position="103"/>
    </location>
</feature>
<evidence type="ECO:0000256" key="5">
    <source>
        <dbReference type="ARBA" id="ARBA00022989"/>
    </source>
</evidence>
<feature type="transmembrane region" description="Helical" evidence="7">
    <location>
        <begin position="12"/>
        <end position="32"/>
    </location>
</feature>
<feature type="transmembrane region" description="Helical" evidence="7">
    <location>
        <begin position="363"/>
        <end position="381"/>
    </location>
</feature>
<feature type="transmembrane region" description="Helical" evidence="7">
    <location>
        <begin position="414"/>
        <end position="431"/>
    </location>
</feature>
<dbReference type="GO" id="GO:0005886">
    <property type="term" value="C:plasma membrane"/>
    <property type="evidence" value="ECO:0007669"/>
    <property type="project" value="UniProtKB-SubCell"/>
</dbReference>
<gene>
    <name evidence="8" type="ORF">BBD32_04310</name>
</gene>
<evidence type="ECO:0000256" key="4">
    <source>
        <dbReference type="ARBA" id="ARBA00022692"/>
    </source>
</evidence>
<keyword evidence="5 7" id="KW-1133">Transmembrane helix</keyword>
<evidence type="ECO:0000313" key="9">
    <source>
        <dbReference type="Proteomes" id="UP000190848"/>
    </source>
</evidence>
<comment type="subcellular location">
    <subcellularLocation>
        <location evidence="1">Cell membrane</location>
        <topology evidence="1">Multi-pass membrane protein</topology>
    </subcellularLocation>
</comment>
<dbReference type="Proteomes" id="UP000190848">
    <property type="component" value="Chromosome"/>
</dbReference>
<feature type="transmembrane region" description="Helical" evidence="7">
    <location>
        <begin position="115"/>
        <end position="135"/>
    </location>
</feature>
<dbReference type="AlphaFoldDB" id="A0AAU8UTQ4"/>
<dbReference type="PANTHER" id="PTHR30250">
    <property type="entry name" value="PST FAMILY PREDICTED COLANIC ACID TRANSPORTER"/>
    <property type="match status" value="1"/>
</dbReference>
<sequence length="478" mass="54774">MELKKQATKGALWAFVEQLSTQLIAFGVNLVLARLLMPEDFGTIALFNVVMSIATVLINGGLASSLIRTQNADDRDFSTVFWFNVMVSIFLYCLIFIFTPWIADFYNKPVLKELIRVYTIILVIDSFVAVQGVRFEKELNFKMTFRIRLPSIVIGGISGILFALYGFGVWSLVYAAIIKNVISTLYYWFSSNWRPSFIFDKSRFKYHFAFGARMTFSSLLNVMFDSIYPIIIGKKFSSVELGYYDRADALKQLPINNIASTLSRVSFPLFAQISHDNLRLKKSYREILKIVIFAISPIIAMMILEAVPLIRFLLTEKWLPAAPYFQILALSGLLYPIHAYNLNILQVKGRSDLFLRLEIIKKVIIIIVVIIVAPMGMYGLVWGQVALSVIALFINTYYTGAFLNYNIFEQLKDLCPSILVSALVGFFLWLLDKNILYNKQDIIRLVIITSLYLIIYLGITYFLKFKELILIKNLISKR</sequence>
<dbReference type="InterPro" id="IPR050833">
    <property type="entry name" value="Poly_Biosynth_Transport"/>
</dbReference>
<evidence type="ECO:0000256" key="1">
    <source>
        <dbReference type="ARBA" id="ARBA00004651"/>
    </source>
</evidence>
<feature type="transmembrane region" description="Helical" evidence="7">
    <location>
        <begin position="387"/>
        <end position="407"/>
    </location>
</feature>
<dbReference type="EMBL" id="CP016374">
    <property type="protein sequence ID" value="AQX00742.1"/>
    <property type="molecule type" value="Genomic_DNA"/>
</dbReference>
<dbReference type="CDD" id="cd13127">
    <property type="entry name" value="MATE_tuaB_like"/>
    <property type="match status" value="1"/>
</dbReference>
<evidence type="ECO:0000256" key="7">
    <source>
        <dbReference type="SAM" id="Phobius"/>
    </source>
</evidence>
<evidence type="ECO:0000256" key="3">
    <source>
        <dbReference type="ARBA" id="ARBA00022475"/>
    </source>
</evidence>
<feature type="transmembrane region" description="Helical" evidence="7">
    <location>
        <begin position="44"/>
        <end position="67"/>
    </location>
</feature>
<feature type="transmembrane region" description="Helical" evidence="7">
    <location>
        <begin position="322"/>
        <end position="342"/>
    </location>
</feature>
<keyword evidence="3" id="KW-1003">Cell membrane</keyword>
<feature type="transmembrane region" description="Helical" evidence="7">
    <location>
        <begin position="287"/>
        <end position="310"/>
    </location>
</feature>
<dbReference type="RefSeq" id="WP_078395493.1">
    <property type="nucleotide sequence ID" value="NZ_CP016374.1"/>
</dbReference>
<proteinExistence type="inferred from homology"/>
<evidence type="ECO:0000256" key="6">
    <source>
        <dbReference type="ARBA" id="ARBA00023136"/>
    </source>
</evidence>
<reference evidence="8 9" key="1">
    <citation type="submission" date="2016-07" db="EMBL/GenBank/DDBJ databases">
        <title>Revisiting the taxonomy of the Elizabethkingia Genus using Whole-Genome Sequencing, Optical Mapping, and MALDI-TOF, along with proposal of three novel Elizabethkingia species: Elizabethkingia bruuniana sp. nov., Elizabethkingia ursingii sp. nov., and Elizabethkingia occulta sp. nov.</title>
        <authorList>
            <person name="Nicholson A.C."/>
        </authorList>
    </citation>
    <scope>NUCLEOTIDE SEQUENCE [LARGE SCALE GENOMIC DNA]</scope>
    <source>
        <strain evidence="8 9">F3201</strain>
    </source>
</reference>
<evidence type="ECO:0000313" key="8">
    <source>
        <dbReference type="EMBL" id="AQX00742.1"/>
    </source>
</evidence>
<comment type="similarity">
    <text evidence="2">Belongs to the polysaccharide synthase family.</text>
</comment>
<feature type="transmembrane region" description="Helical" evidence="7">
    <location>
        <begin position="443"/>
        <end position="463"/>
    </location>
</feature>
<dbReference type="PANTHER" id="PTHR30250:SF10">
    <property type="entry name" value="LIPOPOLYSACCHARIDE BIOSYNTHESIS PROTEIN WZXC"/>
    <property type="match status" value="1"/>
</dbReference>
<protein>
    <submittedName>
        <fullName evidence="8">Lipopolysaccharide biosynthesis protein</fullName>
    </submittedName>
</protein>
<name>A0AAU8UTQ4_9FLAO</name>
<accession>A0AAU8UTQ4</accession>
<keyword evidence="4 7" id="KW-0812">Transmembrane</keyword>
<dbReference type="Pfam" id="PF13440">
    <property type="entry name" value="Polysacc_synt_3"/>
    <property type="match status" value="1"/>
</dbReference>
<evidence type="ECO:0000256" key="2">
    <source>
        <dbReference type="ARBA" id="ARBA00007430"/>
    </source>
</evidence>